<dbReference type="Pfam" id="PF00581">
    <property type="entry name" value="Rhodanese"/>
    <property type="match status" value="1"/>
</dbReference>
<proteinExistence type="evidence at transcript level"/>
<sequence length="296" mass="33302">MAEIRMCESFELFNLLNQCSCVSRLAEINYLCLIDAREPQDYKMSHIITAKNAKMDSESTFLLPEAVEVDSMQHVVVYDSNTSVLHGQDRAVECAQELAKASLCPVHIVRGSFQRFSALYPFLSTEKIIYTIMELENLKTYPVEITAGQLYMGDEKLCMDSSIPKDLKVCAVISISDNNTLESIKGNQTITNIPVADSVVSDLYSSLERICSLIGSHINMASRVLIVSRHGRSRCSAVTIAFVMHHLKYTLEEAWKYVLKCNPNVRPNTGFLQQLSDWELHTMGTKVTDISGPHFY</sequence>
<dbReference type="GO" id="GO:0062030">
    <property type="term" value="P:negative regulation of stress granule assembly"/>
    <property type="evidence" value="ECO:0007669"/>
    <property type="project" value="TreeGrafter"/>
</dbReference>
<accession>C3KIB0</accession>
<dbReference type="SUPFAM" id="SSF52799">
    <property type="entry name" value="(Phosphotyrosine protein) phosphatases II"/>
    <property type="match status" value="1"/>
</dbReference>
<dbReference type="GO" id="GO:0019903">
    <property type="term" value="F:protein phosphatase binding"/>
    <property type="evidence" value="ECO:0007669"/>
    <property type="project" value="TreeGrafter"/>
</dbReference>
<dbReference type="PANTHER" id="PTHR46659:SF1">
    <property type="entry name" value="SERINE_THREONINE_TYROSINE-INTERACTING-LIKE PROTEIN 1"/>
    <property type="match status" value="1"/>
</dbReference>
<feature type="domain" description="Tyrosine-protein phosphatase" evidence="1">
    <location>
        <begin position="141"/>
        <end position="284"/>
    </location>
</feature>
<dbReference type="InterPro" id="IPR001763">
    <property type="entry name" value="Rhodanese-like_dom"/>
</dbReference>
<dbReference type="InterPro" id="IPR053272">
    <property type="entry name" value="STY_interacting-like"/>
</dbReference>
<dbReference type="InterPro" id="IPR029021">
    <property type="entry name" value="Prot-tyrosine_phosphatase-like"/>
</dbReference>
<dbReference type="GO" id="GO:0005739">
    <property type="term" value="C:mitochondrion"/>
    <property type="evidence" value="ECO:0007669"/>
    <property type="project" value="TreeGrafter"/>
</dbReference>
<dbReference type="InterPro" id="IPR020422">
    <property type="entry name" value="TYR_PHOSPHATASE_DUAL_dom"/>
</dbReference>
<dbReference type="Gene3D" id="3.90.190.10">
    <property type="entry name" value="Protein tyrosine phosphatase superfamily"/>
    <property type="match status" value="1"/>
</dbReference>
<dbReference type="CDD" id="cd00158">
    <property type="entry name" value="RHOD"/>
    <property type="match status" value="1"/>
</dbReference>
<dbReference type="PROSITE" id="PS50054">
    <property type="entry name" value="TYR_PHOSPHATASE_DUAL"/>
    <property type="match status" value="1"/>
</dbReference>
<dbReference type="Gene3D" id="3.40.250.10">
    <property type="entry name" value="Rhodanese-like domain"/>
    <property type="match status" value="1"/>
</dbReference>
<evidence type="ECO:0000259" key="2">
    <source>
        <dbReference type="PROSITE" id="PS50206"/>
    </source>
</evidence>
<evidence type="ECO:0000313" key="3">
    <source>
        <dbReference type="EMBL" id="ACQ58382.1"/>
    </source>
</evidence>
<dbReference type="PANTHER" id="PTHR46659">
    <property type="entry name" value="SERINE/THREONINE/TYROSINE-INTERACTING-LIKE PROTEIN 1"/>
    <property type="match status" value="1"/>
</dbReference>
<dbReference type="SMART" id="SM00195">
    <property type="entry name" value="DSPc"/>
    <property type="match status" value="1"/>
</dbReference>
<dbReference type="CDD" id="cd14517">
    <property type="entry name" value="DSP_STYXL1"/>
    <property type="match status" value="1"/>
</dbReference>
<protein>
    <submittedName>
        <fullName evidence="3">Serine/threonine/tyrosine-interacting-like protein 1</fullName>
    </submittedName>
</protein>
<name>C3KIB0_ANOFI</name>
<dbReference type="GO" id="GO:0004864">
    <property type="term" value="F:protein phosphatase inhibitor activity"/>
    <property type="evidence" value="ECO:0007669"/>
    <property type="project" value="TreeGrafter"/>
</dbReference>
<dbReference type="InterPro" id="IPR000340">
    <property type="entry name" value="Dual-sp_phosphatase_cat-dom"/>
</dbReference>
<dbReference type="EMBL" id="BT082675">
    <property type="protein sequence ID" value="ACQ58382.1"/>
    <property type="molecule type" value="mRNA"/>
</dbReference>
<gene>
    <name evidence="3" type="primary">STYL1</name>
</gene>
<dbReference type="PROSITE" id="PS50206">
    <property type="entry name" value="RHODANESE_3"/>
    <property type="match status" value="1"/>
</dbReference>
<dbReference type="SUPFAM" id="SSF52821">
    <property type="entry name" value="Rhodanese/Cell cycle control phosphatase"/>
    <property type="match status" value="1"/>
</dbReference>
<dbReference type="Pfam" id="PF00782">
    <property type="entry name" value="DSPc"/>
    <property type="match status" value="1"/>
</dbReference>
<dbReference type="GO" id="GO:2001244">
    <property type="term" value="P:positive regulation of intrinsic apoptotic signaling pathway"/>
    <property type="evidence" value="ECO:0007669"/>
    <property type="project" value="TreeGrafter"/>
</dbReference>
<organism evidence="3">
    <name type="scientific">Anoplopoma fimbria</name>
    <name type="common">Sablefish</name>
    <dbReference type="NCBI Taxonomy" id="229290"/>
    <lineage>
        <taxon>Eukaryota</taxon>
        <taxon>Metazoa</taxon>
        <taxon>Chordata</taxon>
        <taxon>Craniata</taxon>
        <taxon>Vertebrata</taxon>
        <taxon>Euteleostomi</taxon>
        <taxon>Actinopterygii</taxon>
        <taxon>Neopterygii</taxon>
        <taxon>Teleostei</taxon>
        <taxon>Neoteleostei</taxon>
        <taxon>Acanthomorphata</taxon>
        <taxon>Eupercaria</taxon>
        <taxon>Perciformes</taxon>
        <taxon>Cottioidei</taxon>
        <taxon>Anoplopomatales</taxon>
        <taxon>Anoplopomatidae</taxon>
        <taxon>Anoplopoma</taxon>
    </lineage>
</organism>
<reference evidence="3" key="1">
    <citation type="submission" date="2009-05" db="EMBL/GenBank/DDBJ databases">
        <title>Anoplopoma fimbria ESTs and full-length cDNAs.</title>
        <authorList>
            <person name="Messmer A."/>
            <person name="Rondeau E."/>
            <person name="Sanderson D."/>
            <person name="Cooper G."/>
            <person name="Leong J."/>
            <person name="Koop B.F."/>
        </authorList>
    </citation>
    <scope>NUCLEOTIDE SEQUENCE</scope>
    <source>
        <tissue evidence="3">Brain</tissue>
    </source>
</reference>
<dbReference type="InterPro" id="IPR036873">
    <property type="entry name" value="Rhodanese-like_dom_sf"/>
</dbReference>
<dbReference type="AlphaFoldDB" id="C3KIB0"/>
<dbReference type="SMART" id="SM00450">
    <property type="entry name" value="RHOD"/>
    <property type="match status" value="1"/>
</dbReference>
<evidence type="ECO:0000259" key="1">
    <source>
        <dbReference type="PROSITE" id="PS50054"/>
    </source>
</evidence>
<dbReference type="GO" id="GO:0001691">
    <property type="term" value="F:pseudophosphatase activity"/>
    <property type="evidence" value="ECO:0007669"/>
    <property type="project" value="TreeGrafter"/>
</dbReference>
<feature type="domain" description="Rhodanese" evidence="2">
    <location>
        <begin position="31"/>
        <end position="125"/>
    </location>
</feature>